<sequence length="108" mass="10537">MRIFAPIAAAAIALAPVPAVLTAAPAQADTCTGVALSSASGTQCVNVASGPGTTVAVSETTTVTNNMLVPIKLQTNCDATADGIVNPGASQVVNADVPAVCALTVSRM</sequence>
<dbReference type="AlphaFoldDB" id="A0A6G9ZDN1"/>
<protein>
    <recommendedName>
        <fullName evidence="4">DUF320 domain-containing protein</fullName>
    </recommendedName>
</protein>
<dbReference type="Proteomes" id="UP000500953">
    <property type="component" value="Chromosome"/>
</dbReference>
<feature type="signal peptide" evidence="1">
    <location>
        <begin position="1"/>
        <end position="28"/>
    </location>
</feature>
<keyword evidence="1" id="KW-0732">Signal</keyword>
<accession>A0A6G9ZDN1</accession>
<proteinExistence type="predicted"/>
<evidence type="ECO:0008006" key="4">
    <source>
        <dbReference type="Google" id="ProtNLM"/>
    </source>
</evidence>
<dbReference type="RefSeq" id="WP_167490884.1">
    <property type="nucleotide sequence ID" value="NZ_CP046173.1"/>
</dbReference>
<feature type="chain" id="PRO_5026168247" description="DUF320 domain-containing protein" evidence="1">
    <location>
        <begin position="29"/>
        <end position="108"/>
    </location>
</feature>
<name>A0A6G9ZDN1_9NOCA</name>
<evidence type="ECO:0000313" key="2">
    <source>
        <dbReference type="EMBL" id="QIS23554.1"/>
    </source>
</evidence>
<reference evidence="2 3" key="1">
    <citation type="journal article" date="2019" name="ACS Chem. Biol.">
        <title>Identification and Mobilization of a Cryptic Antibiotic Biosynthesis Gene Locus from a Human-Pathogenic Nocardia Isolate.</title>
        <authorList>
            <person name="Herisse M."/>
            <person name="Ishida K."/>
            <person name="Porter J.L."/>
            <person name="Howden B."/>
            <person name="Hertweck C."/>
            <person name="Stinear T.P."/>
            <person name="Pidot S.J."/>
        </authorList>
    </citation>
    <scope>NUCLEOTIDE SEQUENCE [LARGE SCALE GENOMIC DNA]</scope>
    <source>
        <strain evidence="2 3">AUSMDU00012715</strain>
    </source>
</reference>
<dbReference type="EMBL" id="CP046173">
    <property type="protein sequence ID" value="QIS23554.1"/>
    <property type="molecule type" value="Genomic_DNA"/>
</dbReference>
<organism evidence="2 3">
    <name type="scientific">Nocardia terpenica</name>
    <dbReference type="NCBI Taxonomy" id="455432"/>
    <lineage>
        <taxon>Bacteria</taxon>
        <taxon>Bacillati</taxon>
        <taxon>Actinomycetota</taxon>
        <taxon>Actinomycetes</taxon>
        <taxon>Mycobacteriales</taxon>
        <taxon>Nocardiaceae</taxon>
        <taxon>Nocardia</taxon>
    </lineage>
</organism>
<gene>
    <name evidence="2" type="ORF">F6W96_40010</name>
</gene>
<evidence type="ECO:0000256" key="1">
    <source>
        <dbReference type="SAM" id="SignalP"/>
    </source>
</evidence>
<evidence type="ECO:0000313" key="3">
    <source>
        <dbReference type="Proteomes" id="UP000500953"/>
    </source>
</evidence>